<evidence type="ECO:0000313" key="2">
    <source>
        <dbReference type="EMBL" id="KAG2119659.1"/>
    </source>
</evidence>
<reference evidence="2" key="1">
    <citation type="journal article" date="2020" name="New Phytol.">
        <title>Comparative genomics reveals dynamic genome evolution in host specialist ectomycorrhizal fungi.</title>
        <authorList>
            <person name="Lofgren L.A."/>
            <person name="Nguyen N.H."/>
            <person name="Vilgalys R."/>
            <person name="Ruytinx J."/>
            <person name="Liao H.L."/>
            <person name="Branco S."/>
            <person name="Kuo A."/>
            <person name="LaButti K."/>
            <person name="Lipzen A."/>
            <person name="Andreopoulos W."/>
            <person name="Pangilinan J."/>
            <person name="Riley R."/>
            <person name="Hundley H."/>
            <person name="Na H."/>
            <person name="Barry K."/>
            <person name="Grigoriev I.V."/>
            <person name="Stajich J.E."/>
            <person name="Kennedy P.G."/>
        </authorList>
    </citation>
    <scope>NUCLEOTIDE SEQUENCE</scope>
    <source>
        <strain evidence="2">FC423</strain>
    </source>
</reference>
<keyword evidence="1" id="KW-0812">Transmembrane</keyword>
<dbReference type="AlphaFoldDB" id="A0A9P7K0E3"/>
<name>A0A9P7K0E3_9AGAM</name>
<evidence type="ECO:0000256" key="1">
    <source>
        <dbReference type="SAM" id="Phobius"/>
    </source>
</evidence>
<feature type="transmembrane region" description="Helical" evidence="1">
    <location>
        <begin position="77"/>
        <end position="95"/>
    </location>
</feature>
<keyword evidence="3" id="KW-1185">Reference proteome</keyword>
<gene>
    <name evidence="2" type="ORF">F5147DRAFT_601979</name>
</gene>
<sequence length="246" mass="27873">MALSPPKYDGMMRPTLPLWSSPKTRKNEVVVELSHTQPPPLLPIGLQNYVSLHMWETRVRAITRMASHFSKPALERSWMSVAVILTFIAPIVAYYDYLHQFDDEQIDENGQIQIVWQARLVAFVVVVGLWIVMFLPITIWKYMGRVRVNNMIDRWAKDDLRSASSYAAIPTWKVIMPGMFKDGIVLAVSFPAPPSSFELETLPPYVAPPADQAAPSYEASKRFSGLQGYGKFGEIPLYNDAKEIVV</sequence>
<keyword evidence="1" id="KW-1133">Transmembrane helix</keyword>
<comment type="caution">
    <text evidence="2">The sequence shown here is derived from an EMBL/GenBank/DDBJ whole genome shotgun (WGS) entry which is preliminary data.</text>
</comment>
<dbReference type="Proteomes" id="UP000823399">
    <property type="component" value="Unassembled WGS sequence"/>
</dbReference>
<dbReference type="OrthoDB" id="2504001at2759"/>
<protein>
    <submittedName>
        <fullName evidence="2">Uncharacterized protein</fullName>
    </submittedName>
</protein>
<dbReference type="EMBL" id="JABBWM010000002">
    <property type="protein sequence ID" value="KAG2119659.1"/>
    <property type="molecule type" value="Genomic_DNA"/>
</dbReference>
<accession>A0A9P7K0E3</accession>
<dbReference type="RefSeq" id="XP_041299485.1">
    <property type="nucleotide sequence ID" value="XM_041432243.1"/>
</dbReference>
<keyword evidence="1" id="KW-0472">Membrane</keyword>
<dbReference type="GeneID" id="64694502"/>
<evidence type="ECO:0000313" key="3">
    <source>
        <dbReference type="Proteomes" id="UP000823399"/>
    </source>
</evidence>
<organism evidence="2 3">
    <name type="scientific">Suillus discolor</name>
    <dbReference type="NCBI Taxonomy" id="1912936"/>
    <lineage>
        <taxon>Eukaryota</taxon>
        <taxon>Fungi</taxon>
        <taxon>Dikarya</taxon>
        <taxon>Basidiomycota</taxon>
        <taxon>Agaricomycotina</taxon>
        <taxon>Agaricomycetes</taxon>
        <taxon>Agaricomycetidae</taxon>
        <taxon>Boletales</taxon>
        <taxon>Suillineae</taxon>
        <taxon>Suillaceae</taxon>
        <taxon>Suillus</taxon>
    </lineage>
</organism>
<proteinExistence type="predicted"/>
<feature type="transmembrane region" description="Helical" evidence="1">
    <location>
        <begin position="115"/>
        <end position="137"/>
    </location>
</feature>